<protein>
    <submittedName>
        <fullName evidence="7">Methyl-accepting chemotaxis protein</fullName>
    </submittedName>
</protein>
<dbReference type="GO" id="GO:0007165">
    <property type="term" value="P:signal transduction"/>
    <property type="evidence" value="ECO:0007669"/>
    <property type="project" value="UniProtKB-KW"/>
</dbReference>
<organism evidence="7 8">
    <name type="scientific">Geovibrio thiophilus</name>
    <dbReference type="NCBI Taxonomy" id="139438"/>
    <lineage>
        <taxon>Bacteria</taxon>
        <taxon>Pseudomonadati</taxon>
        <taxon>Deferribacterota</taxon>
        <taxon>Deferribacteres</taxon>
        <taxon>Deferribacterales</taxon>
        <taxon>Geovibrionaceae</taxon>
        <taxon>Geovibrio</taxon>
    </lineage>
</organism>
<feature type="domain" description="HAMP" evidence="6">
    <location>
        <begin position="409"/>
        <end position="441"/>
    </location>
</feature>
<evidence type="ECO:0000256" key="2">
    <source>
        <dbReference type="ARBA" id="ARBA00029447"/>
    </source>
</evidence>
<keyword evidence="1 3" id="KW-0807">Transducer</keyword>
<feature type="transmembrane region" description="Helical" evidence="4">
    <location>
        <begin position="365"/>
        <end position="388"/>
    </location>
</feature>
<dbReference type="SUPFAM" id="SSF58104">
    <property type="entry name" value="Methyl-accepting chemotaxis protein (MCP) signaling domain"/>
    <property type="match status" value="1"/>
</dbReference>
<dbReference type="Pfam" id="PF00015">
    <property type="entry name" value="MCPsignal"/>
    <property type="match status" value="1"/>
</dbReference>
<evidence type="ECO:0000259" key="6">
    <source>
        <dbReference type="PROSITE" id="PS50885"/>
    </source>
</evidence>
<dbReference type="PROSITE" id="PS50885">
    <property type="entry name" value="HAMP"/>
    <property type="match status" value="1"/>
</dbReference>
<evidence type="ECO:0000313" key="7">
    <source>
        <dbReference type="EMBL" id="QAR33697.1"/>
    </source>
</evidence>
<evidence type="ECO:0000256" key="1">
    <source>
        <dbReference type="ARBA" id="ARBA00023224"/>
    </source>
</evidence>
<evidence type="ECO:0000256" key="3">
    <source>
        <dbReference type="PROSITE-ProRule" id="PRU00284"/>
    </source>
</evidence>
<gene>
    <name evidence="7" type="ORF">EP073_09875</name>
</gene>
<dbReference type="KEGG" id="gtl:EP073_09875"/>
<dbReference type="CDD" id="cd11386">
    <property type="entry name" value="MCP_signal"/>
    <property type="match status" value="1"/>
</dbReference>
<dbReference type="EMBL" id="CP035108">
    <property type="protein sequence ID" value="QAR33697.1"/>
    <property type="molecule type" value="Genomic_DNA"/>
</dbReference>
<proteinExistence type="inferred from homology"/>
<dbReference type="Gene3D" id="1.10.287.950">
    <property type="entry name" value="Methyl-accepting chemotaxis protein"/>
    <property type="match status" value="1"/>
</dbReference>
<dbReference type="PROSITE" id="PS50111">
    <property type="entry name" value="CHEMOTAXIS_TRANSDUC_2"/>
    <property type="match status" value="1"/>
</dbReference>
<dbReference type="InterPro" id="IPR004089">
    <property type="entry name" value="MCPsignal_dom"/>
</dbReference>
<dbReference type="PANTHER" id="PTHR32089">
    <property type="entry name" value="METHYL-ACCEPTING CHEMOTAXIS PROTEIN MCPB"/>
    <property type="match status" value="1"/>
</dbReference>
<keyword evidence="4" id="KW-1133">Transmembrane helix</keyword>
<comment type="similarity">
    <text evidence="2">Belongs to the methyl-accepting chemotaxis (MCP) protein family.</text>
</comment>
<keyword evidence="4" id="KW-0812">Transmembrane</keyword>
<evidence type="ECO:0000313" key="8">
    <source>
        <dbReference type="Proteomes" id="UP000287502"/>
    </source>
</evidence>
<dbReference type="AlphaFoldDB" id="A0A3R5XXK6"/>
<accession>A0A3R5XXK6</accession>
<dbReference type="InterPro" id="IPR003660">
    <property type="entry name" value="HAMP_dom"/>
</dbReference>
<dbReference type="RefSeq" id="WP_128466983.1">
    <property type="nucleotide sequence ID" value="NZ_CP035108.1"/>
</dbReference>
<keyword evidence="4" id="KW-0472">Membrane</keyword>
<name>A0A3R5XXK6_9BACT</name>
<feature type="domain" description="Methyl-accepting transducer" evidence="5">
    <location>
        <begin position="446"/>
        <end position="696"/>
    </location>
</feature>
<evidence type="ECO:0000259" key="5">
    <source>
        <dbReference type="PROSITE" id="PS50111"/>
    </source>
</evidence>
<dbReference type="GO" id="GO:0016020">
    <property type="term" value="C:membrane"/>
    <property type="evidence" value="ECO:0007669"/>
    <property type="project" value="InterPro"/>
</dbReference>
<dbReference type="OrthoDB" id="9776024at2"/>
<dbReference type="Proteomes" id="UP000287502">
    <property type="component" value="Chromosome"/>
</dbReference>
<dbReference type="SMART" id="SM00283">
    <property type="entry name" value="MA"/>
    <property type="match status" value="1"/>
</dbReference>
<evidence type="ECO:0000256" key="4">
    <source>
        <dbReference type="SAM" id="Phobius"/>
    </source>
</evidence>
<keyword evidence="8" id="KW-1185">Reference proteome</keyword>
<reference evidence="7 8" key="1">
    <citation type="submission" date="2019-01" db="EMBL/GenBank/DDBJ databases">
        <title>Geovibrio thiophilus DSM 11263, complete genome.</title>
        <authorList>
            <person name="Spring S."/>
            <person name="Bunk B."/>
            <person name="Sproer C."/>
        </authorList>
    </citation>
    <scope>NUCLEOTIDE SEQUENCE [LARGE SCALE GENOMIC DNA]</scope>
    <source>
        <strain evidence="7 8">DSM 11263</strain>
    </source>
</reference>
<dbReference type="PANTHER" id="PTHR32089:SF114">
    <property type="entry name" value="METHYL-ACCEPTING CHEMOTAXIS PROTEIN MCPB"/>
    <property type="match status" value="1"/>
</dbReference>
<sequence length="719" mass="80598">MKKGIIRNLSLKVKISAMLVCSLLLITFVSSSVLIQKGKGELAKSKGQQAEILKKVMSERFTGYLGSVDRFLTGFAKNGYVTEGFYSIASAYYKLNKRPSLDPEMMAPGLRAFFEKTGNRQMLNWMDRADFSTDEDFRQLVLQYTNIAGLDEMETMQFPVEFNFVYSNYYDSFRLLMEPYHIYSMYIVDSEGVIIFSSDRNHAFATNLITGVHKDSFLGKTFGNALSMPVTETLFTDFEPSEIDGGRPVAYMARHINADDIRTGIVIVTLSRDTVMSLLPERIDEHTYLRLLDKSGLLMNMPAGADDPETLKFAALPQTSLTDEITDAGRNGYIFSKDRAEFLGKSFDIVIKMDRSQMLAQIRSLIGGVFFYAGLTFLVILAVLYLMFDRIAFKRLDFIGKEINSIGSDLSKRIPVFYKDEIANISNHMNSFLERLDELVKKIYEISVRTEEDFSQFDRKKTELTKVLGRQEGNLSLLLKEMDKVKSAGLEMRRNLDLTREVTQETEKRTSGGRQNMNVLSDQMEGIGTSVEQLGGKLLLFGESSREVGSILSVIDDITDQINLLALNAAIEAARAGEHGRGFAVVADEVRKLAEKTRNATKNIGDIIGGFNADITGILNDMRTTEDKVAEGAEVMAKTREVFEGIVKSGESLNTTFLTMQQTLNERDRAIGSVNEMVQSSGTMVSQSTATVNDLLGIFTEMKDSMDQLHKSVEVFIRK</sequence>
<dbReference type="CDD" id="cd06225">
    <property type="entry name" value="HAMP"/>
    <property type="match status" value="1"/>
</dbReference>